<sequence length="386" mass="42929">MKKILLLGSGELGKEFVIAAKRAGQYVIACDRYDNAPAMQVADEREIFSMLDGEALTAVVNRHKPDIIVPEIEAIRTERLFDFEKQGIQVVPSARAVNYTMNRRAIRDLAAKELGLRTAKYFYAKTFDEFKAAADEIGFPCVVKPLMSSSGHGQSYVHNDDELEQAFKDAMEGSRGDVKEVIIEEFIDFDSEFTLLTVTQRNGPTLFCPPIGHVQKGGDYRESWQPYRISDEALAKAQHIADEVTKALTGAGIWGVEFFLTKQGDVIFSELSPRPHDTGMVTLGHTTNLSEFELHFRAVMGLPIAGIHLEHAGASAVVLAKEDSDCQPEFNLIDALKEDHTRVRIFGKPDQHVNRRMGVVLCYGETDADIDALRDKAKRLAATVIK</sequence>
<evidence type="ECO:0000256" key="4">
    <source>
        <dbReference type="ARBA" id="ARBA00022755"/>
    </source>
</evidence>
<dbReference type="SUPFAM" id="SSF51246">
    <property type="entry name" value="Rudiment single hybrid motif"/>
    <property type="match status" value="1"/>
</dbReference>
<evidence type="ECO:0000313" key="10">
    <source>
        <dbReference type="Proteomes" id="UP000714420"/>
    </source>
</evidence>
<dbReference type="PROSITE" id="PS50975">
    <property type="entry name" value="ATP_GRASP"/>
    <property type="match status" value="1"/>
</dbReference>
<organism evidence="9 10">
    <name type="scientific">Xylanibacter muris</name>
    <dbReference type="NCBI Taxonomy" id="2736290"/>
    <lineage>
        <taxon>Bacteria</taxon>
        <taxon>Pseudomonadati</taxon>
        <taxon>Bacteroidota</taxon>
        <taxon>Bacteroidia</taxon>
        <taxon>Bacteroidales</taxon>
        <taxon>Prevotellaceae</taxon>
        <taxon>Xylanibacter</taxon>
    </lineage>
</organism>
<dbReference type="SUPFAM" id="SSF52440">
    <property type="entry name" value="PreATP-grasp domain"/>
    <property type="match status" value="1"/>
</dbReference>
<keyword evidence="6 7" id="KW-0460">Magnesium</keyword>
<dbReference type="NCBIfam" id="NF006766">
    <property type="entry name" value="PRK09288.1"/>
    <property type="match status" value="1"/>
</dbReference>
<keyword evidence="9" id="KW-0808">Transferase</keyword>
<comment type="subunit">
    <text evidence="7">Homodimer.</text>
</comment>
<dbReference type="Gene3D" id="3.30.1490.20">
    <property type="entry name" value="ATP-grasp fold, A domain"/>
    <property type="match status" value="1"/>
</dbReference>
<evidence type="ECO:0000256" key="3">
    <source>
        <dbReference type="ARBA" id="ARBA00022741"/>
    </source>
</evidence>
<dbReference type="Pfam" id="PF02222">
    <property type="entry name" value="ATP-grasp"/>
    <property type="match status" value="1"/>
</dbReference>
<feature type="binding site" evidence="7">
    <location>
        <begin position="355"/>
        <end position="356"/>
    </location>
    <ligand>
        <name>N(1)-(5-phospho-beta-D-ribosyl)glycinamide</name>
        <dbReference type="ChEBI" id="CHEBI:143788"/>
    </ligand>
</feature>
<dbReference type="HAMAP" id="MF_01643">
    <property type="entry name" value="PurT"/>
    <property type="match status" value="1"/>
</dbReference>
<feature type="binding site" evidence="7">
    <location>
        <position position="277"/>
    </location>
    <ligand>
        <name>N(1)-(5-phospho-beta-D-ribosyl)glycinamide</name>
        <dbReference type="ChEBI" id="CHEBI:143788"/>
    </ligand>
</feature>
<feature type="domain" description="ATP-grasp" evidence="8">
    <location>
        <begin position="108"/>
        <end position="300"/>
    </location>
</feature>
<feature type="binding site" evidence="7">
    <location>
        <position position="71"/>
    </location>
    <ligand>
        <name>N(1)-(5-phospho-beta-D-ribosyl)glycinamide</name>
        <dbReference type="ChEBI" id="CHEBI:143788"/>
    </ligand>
</feature>
<comment type="caution">
    <text evidence="9">The sequence shown here is derived from an EMBL/GenBank/DDBJ whole genome shotgun (WGS) entry which is preliminary data.</text>
</comment>
<dbReference type="InterPro" id="IPR011054">
    <property type="entry name" value="Rudment_hybrid_motif"/>
</dbReference>
<dbReference type="Gene3D" id="3.30.470.20">
    <property type="entry name" value="ATP-grasp fold, B domain"/>
    <property type="match status" value="1"/>
</dbReference>
<dbReference type="InterPro" id="IPR016185">
    <property type="entry name" value="PreATP-grasp_dom_sf"/>
</dbReference>
<evidence type="ECO:0000256" key="1">
    <source>
        <dbReference type="ARBA" id="ARBA00022598"/>
    </source>
</evidence>
<dbReference type="Proteomes" id="UP000714420">
    <property type="component" value="Unassembled WGS sequence"/>
</dbReference>
<evidence type="ECO:0000256" key="5">
    <source>
        <dbReference type="ARBA" id="ARBA00022840"/>
    </source>
</evidence>
<dbReference type="Pfam" id="PF21244">
    <property type="entry name" value="PurT_C"/>
    <property type="match status" value="1"/>
</dbReference>
<name>A0ABX2AK43_9BACT</name>
<feature type="binding site" evidence="7">
    <location>
        <position position="257"/>
    </location>
    <ligand>
        <name>Mg(2+)</name>
        <dbReference type="ChEBI" id="CHEBI:18420"/>
    </ligand>
</feature>
<dbReference type="NCBIfam" id="TIGR01142">
    <property type="entry name" value="purT"/>
    <property type="match status" value="1"/>
</dbReference>
<proteinExistence type="inferred from homology"/>
<keyword evidence="10" id="KW-1185">Reference proteome</keyword>
<dbReference type="Pfam" id="PF22660">
    <property type="entry name" value="RS_preATP-grasp-like"/>
    <property type="match status" value="1"/>
</dbReference>
<dbReference type="InterPro" id="IPR048740">
    <property type="entry name" value="PurT_C"/>
</dbReference>
<evidence type="ECO:0000256" key="7">
    <source>
        <dbReference type="HAMAP-Rule" id="MF_01643"/>
    </source>
</evidence>
<comment type="catalytic activity">
    <reaction evidence="7">
        <text>N(1)-(5-phospho-beta-D-ribosyl)glycinamide + formate + ATP = N(2)-formyl-N(1)-(5-phospho-beta-D-ribosyl)glycinamide + ADP + phosphate + H(+)</text>
        <dbReference type="Rhea" id="RHEA:24829"/>
        <dbReference type="ChEBI" id="CHEBI:15378"/>
        <dbReference type="ChEBI" id="CHEBI:15740"/>
        <dbReference type="ChEBI" id="CHEBI:30616"/>
        <dbReference type="ChEBI" id="CHEBI:43474"/>
        <dbReference type="ChEBI" id="CHEBI:143788"/>
        <dbReference type="ChEBI" id="CHEBI:147286"/>
        <dbReference type="ChEBI" id="CHEBI:456216"/>
        <dbReference type="EC" id="6.3.1.21"/>
    </reaction>
</comment>
<protein>
    <recommendedName>
        <fullName evidence="7">Formate-dependent phosphoribosylglycinamide formyltransferase</fullName>
        <ecNumber evidence="7">6.3.1.21</ecNumber>
    </recommendedName>
    <alternativeName>
        <fullName evidence="7">5'-phosphoribosylglycinamide transformylase 2</fullName>
    </alternativeName>
    <alternativeName>
        <fullName evidence="7">Formate-dependent GAR transformylase</fullName>
    </alternativeName>
    <alternativeName>
        <fullName evidence="7">GAR transformylase 2</fullName>
        <shortName evidence="7">GART 2</shortName>
    </alternativeName>
    <alternativeName>
        <fullName evidence="7">Non-folate glycinamide ribonucleotide transformylase</fullName>
    </alternativeName>
    <alternativeName>
        <fullName evidence="7">Phosphoribosylglycinamide formyltransferase 2</fullName>
    </alternativeName>
</protein>
<keyword evidence="3 7" id="KW-0547">Nucleotide-binding</keyword>
<comment type="function">
    <text evidence="7">Involved in the de novo purine biosynthesis. Catalyzes the transfer of formate to 5-phospho-ribosyl-glycinamide (GAR), producing 5-phospho-ribosyl-N-formylglycinamide (FGAR). Formate is provided by PurU via hydrolysis of 10-formyl-tetrahydrofolate.</text>
</comment>
<dbReference type="SUPFAM" id="SSF56059">
    <property type="entry name" value="Glutathione synthetase ATP-binding domain-like"/>
    <property type="match status" value="1"/>
</dbReference>
<evidence type="ECO:0000256" key="6">
    <source>
        <dbReference type="ARBA" id="ARBA00022842"/>
    </source>
</evidence>
<dbReference type="InterPro" id="IPR054350">
    <property type="entry name" value="PurT/PurK_preATP-grasp"/>
</dbReference>
<dbReference type="GO" id="GO:0016740">
    <property type="term" value="F:transferase activity"/>
    <property type="evidence" value="ECO:0007669"/>
    <property type="project" value="UniProtKB-KW"/>
</dbReference>
<dbReference type="PANTHER" id="PTHR43055:SF1">
    <property type="entry name" value="FORMATE-DEPENDENT PHOSPHORIBOSYLGLYCINAMIDE FORMYLTRANSFERASE"/>
    <property type="match status" value="1"/>
</dbReference>
<reference evidence="9 10" key="1">
    <citation type="submission" date="2020-05" db="EMBL/GenBank/DDBJ databases">
        <title>Distinct polysaccharide utilization as determinants for interspecies competition between intestinal Prevotella spp.</title>
        <authorList>
            <person name="Galvez E.J.C."/>
            <person name="Iljazovic A."/>
            <person name="Strowig T."/>
        </authorList>
    </citation>
    <scope>NUCLEOTIDE SEQUENCE [LARGE SCALE GENOMIC DNA]</scope>
    <source>
        <strain evidence="9 10">PMUR</strain>
    </source>
</reference>
<comment type="similarity">
    <text evidence="7">Belongs to the PurK/PurT family.</text>
</comment>
<feature type="binding site" evidence="7">
    <location>
        <begin position="149"/>
        <end position="154"/>
    </location>
    <ligand>
        <name>ATP</name>
        <dbReference type="ChEBI" id="CHEBI:30616"/>
    </ligand>
</feature>
<evidence type="ECO:0000313" key="9">
    <source>
        <dbReference type="EMBL" id="NPD91538.1"/>
    </source>
</evidence>
<evidence type="ECO:0000256" key="2">
    <source>
        <dbReference type="ARBA" id="ARBA00022723"/>
    </source>
</evidence>
<feature type="binding site" evidence="7">
    <location>
        <position position="270"/>
    </location>
    <ligand>
        <name>Mg(2+)</name>
        <dbReference type="ChEBI" id="CHEBI:18420"/>
    </ligand>
</feature>
<keyword evidence="4 7" id="KW-0658">Purine biosynthesis</keyword>
<feature type="binding site" evidence="7">
    <location>
        <begin position="11"/>
        <end position="12"/>
    </location>
    <ligand>
        <name>N(1)-(5-phospho-beta-D-ribosyl)glycinamide</name>
        <dbReference type="ChEBI" id="CHEBI:143788"/>
    </ligand>
</feature>
<comment type="pathway">
    <text evidence="7">Purine metabolism; IMP biosynthesis via de novo pathway; N(2)-formyl-N(1)-(5-phospho-D-ribosyl)glycinamide from N(1)-(5-phospho-D-ribosyl)glycinamide (formate route): step 1/1.</text>
</comment>
<feature type="binding site" evidence="7">
    <location>
        <position position="144"/>
    </location>
    <ligand>
        <name>ATP</name>
        <dbReference type="ChEBI" id="CHEBI:30616"/>
    </ligand>
</feature>
<keyword evidence="5 7" id="KW-0067">ATP-binding</keyword>
<accession>A0ABX2AK43</accession>
<feature type="binding site" evidence="7">
    <location>
        <begin position="184"/>
        <end position="187"/>
    </location>
    <ligand>
        <name>ATP</name>
        <dbReference type="ChEBI" id="CHEBI:30616"/>
    </ligand>
</feature>
<feature type="binding site" evidence="7">
    <location>
        <position position="192"/>
    </location>
    <ligand>
        <name>ATP</name>
        <dbReference type="ChEBI" id="CHEBI:30616"/>
    </ligand>
</feature>
<dbReference type="RefSeq" id="WP_172274302.1">
    <property type="nucleotide sequence ID" value="NZ_CASGMU010000016.1"/>
</dbReference>
<keyword evidence="2 7" id="KW-0479">Metal-binding</keyword>
<dbReference type="InterPro" id="IPR005862">
    <property type="entry name" value="PurT"/>
</dbReference>
<dbReference type="InterPro" id="IPR013815">
    <property type="entry name" value="ATP_grasp_subdomain_1"/>
</dbReference>
<gene>
    <name evidence="7 9" type="primary">purT</name>
    <name evidence="9" type="ORF">HPS56_04075</name>
</gene>
<dbReference type="EMBL" id="JABKKF010000003">
    <property type="protein sequence ID" value="NPD91538.1"/>
    <property type="molecule type" value="Genomic_DNA"/>
</dbReference>
<dbReference type="Gene3D" id="3.40.50.20">
    <property type="match status" value="1"/>
</dbReference>
<evidence type="ECO:0000259" key="8">
    <source>
        <dbReference type="PROSITE" id="PS50975"/>
    </source>
</evidence>
<dbReference type="InterPro" id="IPR003135">
    <property type="entry name" value="ATP-grasp_carboxylate-amine"/>
</dbReference>
<dbReference type="InterPro" id="IPR011761">
    <property type="entry name" value="ATP-grasp"/>
</dbReference>
<feature type="binding site" evidence="7">
    <location>
        <position position="103"/>
    </location>
    <ligand>
        <name>ATP</name>
        <dbReference type="ChEBI" id="CHEBI:30616"/>
    </ligand>
</feature>
<keyword evidence="1 7" id="KW-0436">Ligase</keyword>
<dbReference type="EC" id="6.3.1.21" evidence="7"/>
<feature type="binding site" evidence="7">
    <location>
        <position position="348"/>
    </location>
    <ligand>
        <name>N(1)-(5-phospho-beta-D-ribosyl)glycinamide</name>
        <dbReference type="ChEBI" id="CHEBI:143788"/>
    </ligand>
</feature>
<dbReference type="PANTHER" id="PTHR43055">
    <property type="entry name" value="FORMATE-DEPENDENT PHOSPHORIBOSYLGLYCINAMIDE FORMYLTRANSFERASE"/>
    <property type="match status" value="1"/>
</dbReference>